<accession>A0A518HRR9</accession>
<evidence type="ECO:0000313" key="2">
    <source>
        <dbReference type="EMBL" id="QDV43552.1"/>
    </source>
</evidence>
<organism evidence="2 3">
    <name type="scientific">Stieleria neptunia</name>
    <dbReference type="NCBI Taxonomy" id="2527979"/>
    <lineage>
        <taxon>Bacteria</taxon>
        <taxon>Pseudomonadati</taxon>
        <taxon>Planctomycetota</taxon>
        <taxon>Planctomycetia</taxon>
        <taxon>Pirellulales</taxon>
        <taxon>Pirellulaceae</taxon>
        <taxon>Stieleria</taxon>
    </lineage>
</organism>
<proteinExistence type="predicted"/>
<evidence type="ECO:0000256" key="1">
    <source>
        <dbReference type="SAM" id="MobiDB-lite"/>
    </source>
</evidence>
<feature type="region of interest" description="Disordered" evidence="1">
    <location>
        <begin position="1"/>
        <end position="21"/>
    </location>
</feature>
<name>A0A518HRR9_9BACT</name>
<protein>
    <submittedName>
        <fullName evidence="2">Uncharacterized protein</fullName>
    </submittedName>
</protein>
<evidence type="ECO:0000313" key="3">
    <source>
        <dbReference type="Proteomes" id="UP000319004"/>
    </source>
</evidence>
<dbReference type="Proteomes" id="UP000319004">
    <property type="component" value="Chromosome"/>
</dbReference>
<dbReference type="KEGG" id="snep:Enr13x_34090"/>
<dbReference type="EMBL" id="CP037423">
    <property type="protein sequence ID" value="QDV43552.1"/>
    <property type="molecule type" value="Genomic_DNA"/>
</dbReference>
<keyword evidence="3" id="KW-1185">Reference proteome</keyword>
<dbReference type="AlphaFoldDB" id="A0A518HRR9"/>
<feature type="region of interest" description="Disordered" evidence="1">
    <location>
        <begin position="55"/>
        <end position="94"/>
    </location>
</feature>
<reference evidence="2 3" key="1">
    <citation type="submission" date="2019-03" db="EMBL/GenBank/DDBJ databases">
        <title>Deep-cultivation of Planctomycetes and their phenomic and genomic characterization uncovers novel biology.</title>
        <authorList>
            <person name="Wiegand S."/>
            <person name="Jogler M."/>
            <person name="Boedeker C."/>
            <person name="Pinto D."/>
            <person name="Vollmers J."/>
            <person name="Rivas-Marin E."/>
            <person name="Kohn T."/>
            <person name="Peeters S.H."/>
            <person name="Heuer A."/>
            <person name="Rast P."/>
            <person name="Oberbeckmann S."/>
            <person name="Bunk B."/>
            <person name="Jeske O."/>
            <person name="Meyerdierks A."/>
            <person name="Storesund J.E."/>
            <person name="Kallscheuer N."/>
            <person name="Luecker S."/>
            <person name="Lage O.M."/>
            <person name="Pohl T."/>
            <person name="Merkel B.J."/>
            <person name="Hornburger P."/>
            <person name="Mueller R.-W."/>
            <person name="Bruemmer F."/>
            <person name="Labrenz M."/>
            <person name="Spormann A.M."/>
            <person name="Op den Camp H."/>
            <person name="Overmann J."/>
            <person name="Amann R."/>
            <person name="Jetten M.S.M."/>
            <person name="Mascher T."/>
            <person name="Medema M.H."/>
            <person name="Devos D.P."/>
            <person name="Kaster A.-K."/>
            <person name="Ovreas L."/>
            <person name="Rohde M."/>
            <person name="Galperin M.Y."/>
            <person name="Jogler C."/>
        </authorList>
    </citation>
    <scope>NUCLEOTIDE SEQUENCE [LARGE SCALE GENOMIC DNA]</scope>
    <source>
        <strain evidence="2 3">Enr13</strain>
    </source>
</reference>
<sequence>MAVENSVGVACSPSPTHRNLSMNAPTLSVIAALTIGSSLLGQAPADPLRLSPVQLDDVSRPASPGDSPAVPRPTPEAFGQPKNESEPVPPPDERKRDVAAMQLARLDKPLSQIQLSGLASPPQVSQPGFTPPQVVWMTAGGDGPDYPLDSVTTYTRRRLYFEDAPLERCGQTEWIFSDGIMTNLHSGAKFLIDTALLPYRLIRQRPDELVGAVAE</sequence>
<gene>
    <name evidence="2" type="ORF">Enr13x_34090</name>
</gene>